<evidence type="ECO:0000313" key="3">
    <source>
        <dbReference type="EMBL" id="MBA0827293.1"/>
    </source>
</evidence>
<dbReference type="InterPro" id="IPR046349">
    <property type="entry name" value="C1-like_sf"/>
</dbReference>
<feature type="non-terminal residue" evidence="3">
    <location>
        <position position="1"/>
    </location>
</feature>
<dbReference type="SUPFAM" id="SSF57889">
    <property type="entry name" value="Cysteine-rich domain"/>
    <property type="match status" value="3"/>
</dbReference>
<protein>
    <recommendedName>
        <fullName evidence="2">DC1 domain-containing protein</fullName>
    </recommendedName>
</protein>
<evidence type="ECO:0000313" key="4">
    <source>
        <dbReference type="Proteomes" id="UP000593575"/>
    </source>
</evidence>
<keyword evidence="1" id="KW-0677">Repeat</keyword>
<dbReference type="InterPro" id="IPR004146">
    <property type="entry name" value="DC1"/>
</dbReference>
<dbReference type="InterPro" id="IPR053192">
    <property type="entry name" value="Vacuole_Formation_Reg"/>
</dbReference>
<dbReference type="Proteomes" id="UP000593575">
    <property type="component" value="Unassembled WGS sequence"/>
</dbReference>
<dbReference type="EMBL" id="JABFAE010000004">
    <property type="protein sequence ID" value="MBA0827293.1"/>
    <property type="molecule type" value="Genomic_DNA"/>
</dbReference>
<keyword evidence="4" id="KW-1185">Reference proteome</keyword>
<dbReference type="PANTHER" id="PTHR32410:SF169">
    <property type="entry name" value="C1 DOMAIN FAMILY PROTEIN, PUTATIVE-RELATED"/>
    <property type="match status" value="1"/>
</dbReference>
<dbReference type="PANTHER" id="PTHR32410">
    <property type="entry name" value="CYSTEINE/HISTIDINE-RICH C1 DOMAIN FAMILY PROTEIN"/>
    <property type="match status" value="1"/>
</dbReference>
<evidence type="ECO:0000259" key="2">
    <source>
        <dbReference type="Pfam" id="PF03107"/>
    </source>
</evidence>
<dbReference type="Pfam" id="PF03107">
    <property type="entry name" value="C1_2"/>
    <property type="match status" value="1"/>
</dbReference>
<accession>A0A7J9IZK6</accession>
<proteinExistence type="predicted"/>
<name>A0A7J9IZK6_9ROSI</name>
<dbReference type="AlphaFoldDB" id="A0A7J9IZK6"/>
<organism evidence="3 4">
    <name type="scientific">Gossypium armourianum</name>
    <dbReference type="NCBI Taxonomy" id="34283"/>
    <lineage>
        <taxon>Eukaryota</taxon>
        <taxon>Viridiplantae</taxon>
        <taxon>Streptophyta</taxon>
        <taxon>Embryophyta</taxon>
        <taxon>Tracheophyta</taxon>
        <taxon>Spermatophyta</taxon>
        <taxon>Magnoliopsida</taxon>
        <taxon>eudicotyledons</taxon>
        <taxon>Gunneridae</taxon>
        <taxon>Pentapetalae</taxon>
        <taxon>rosids</taxon>
        <taxon>malvids</taxon>
        <taxon>Malvales</taxon>
        <taxon>Malvaceae</taxon>
        <taxon>Malvoideae</taxon>
        <taxon>Gossypium</taxon>
    </lineage>
</organism>
<sequence length="373" mass="42388">MRVALMAIMFPRIIKSRFYGHRVFHTHCLDKNDSGRLDYIICHDEVNMEYGSYYCTKCNIILHVNGAVGDSSLFYAISPEDEGEKPLDVSFNSTDVLNGNDAGEATIIEHFKHNHYLILSDKCCDGCMLPILASFCYCSQCEIFLHKECAELPKMKPIWHHDCQLSALVLSGYIFRCEKCKFVSNGFAYKCNECEEHICLRCATLPPDTLTCPGHEHPLLFYNDFDGQCSACGNNITTAFGCKDCNYSVDPWCIRLPTRAGRECDIHLLSLTYPEDPKHWFYHCITWDICANVKCVLGKYLFIKNGNIYKEGDHPHPLTYIKHYLECSECGEVREDVALLCAELILDTTCIDCVSSFGGRETIENTSIGKDMQ</sequence>
<evidence type="ECO:0000256" key="1">
    <source>
        <dbReference type="ARBA" id="ARBA00022737"/>
    </source>
</evidence>
<feature type="domain" description="DC1" evidence="2">
    <location>
        <begin position="214"/>
        <end position="254"/>
    </location>
</feature>
<reference evidence="3 4" key="1">
    <citation type="journal article" date="2019" name="Genome Biol. Evol.">
        <title>Insights into the evolution of the New World diploid cottons (Gossypium, subgenus Houzingenia) based on genome sequencing.</title>
        <authorList>
            <person name="Grover C.E."/>
            <person name="Arick M.A. 2nd"/>
            <person name="Thrash A."/>
            <person name="Conover J.L."/>
            <person name="Sanders W.S."/>
            <person name="Peterson D.G."/>
            <person name="Frelichowski J.E."/>
            <person name="Scheffler J.A."/>
            <person name="Scheffler B.E."/>
            <person name="Wendel J.F."/>
        </authorList>
    </citation>
    <scope>NUCLEOTIDE SEQUENCE [LARGE SCALE GENOMIC DNA]</scope>
    <source>
        <strain evidence="3">6</strain>
        <tissue evidence="3">Leaf</tissue>
    </source>
</reference>
<comment type="caution">
    <text evidence="3">The sequence shown here is derived from an EMBL/GenBank/DDBJ whole genome shotgun (WGS) entry which is preliminary data.</text>
</comment>
<gene>
    <name evidence="3" type="ORF">Goarm_012080</name>
</gene>